<dbReference type="SUPFAM" id="SSF52540">
    <property type="entry name" value="P-loop containing nucleoside triphosphate hydrolases"/>
    <property type="match status" value="1"/>
</dbReference>
<evidence type="ECO:0000256" key="1">
    <source>
        <dbReference type="ARBA" id="ARBA00022741"/>
    </source>
</evidence>
<dbReference type="GO" id="GO:0007606">
    <property type="term" value="P:sensory perception of chemical stimulus"/>
    <property type="evidence" value="ECO:0007669"/>
    <property type="project" value="TreeGrafter"/>
</dbReference>
<evidence type="ECO:0000313" key="6">
    <source>
        <dbReference type="EMBL" id="KFM76875.1"/>
    </source>
</evidence>
<dbReference type="Pfam" id="PF00503">
    <property type="entry name" value="G-alpha"/>
    <property type="match status" value="1"/>
</dbReference>
<dbReference type="PRINTS" id="PR00318">
    <property type="entry name" value="GPROTEINA"/>
</dbReference>
<evidence type="ECO:0000256" key="2">
    <source>
        <dbReference type="ARBA" id="ARBA00023134"/>
    </source>
</evidence>
<dbReference type="InterPro" id="IPR001019">
    <property type="entry name" value="Gprotein_alpha_su"/>
</dbReference>
<dbReference type="PROSITE" id="PS51882">
    <property type="entry name" value="G_ALPHA"/>
    <property type="match status" value="1"/>
</dbReference>
<keyword evidence="5" id="KW-0472">Membrane</keyword>
<accession>A0A087UHN6</accession>
<dbReference type="AlphaFoldDB" id="A0A087UHN6"/>
<keyword evidence="2 4" id="KW-0342">GTP-binding</keyword>
<organism evidence="6 7">
    <name type="scientific">Stegodyphus mimosarum</name>
    <name type="common">African social velvet spider</name>
    <dbReference type="NCBI Taxonomy" id="407821"/>
    <lineage>
        <taxon>Eukaryota</taxon>
        <taxon>Metazoa</taxon>
        <taxon>Ecdysozoa</taxon>
        <taxon>Arthropoda</taxon>
        <taxon>Chelicerata</taxon>
        <taxon>Arachnida</taxon>
        <taxon>Araneae</taxon>
        <taxon>Araneomorphae</taxon>
        <taxon>Entelegynae</taxon>
        <taxon>Eresoidea</taxon>
        <taxon>Eresidae</taxon>
        <taxon>Stegodyphus</taxon>
    </lineage>
</organism>
<name>A0A087UHN6_STEMI</name>
<keyword evidence="5" id="KW-0812">Transmembrane</keyword>
<dbReference type="PANTHER" id="PTHR10218:SF367">
    <property type="entry name" value="GUANINE NUCLEOTIDE-BINDING PROTEIN G(F) SUBUNIT ALPHA"/>
    <property type="match status" value="1"/>
</dbReference>
<dbReference type="STRING" id="407821.A0A087UHN6"/>
<dbReference type="EMBL" id="KK119844">
    <property type="protein sequence ID" value="KFM76875.1"/>
    <property type="molecule type" value="Genomic_DNA"/>
</dbReference>
<keyword evidence="3" id="KW-0807">Transducer</keyword>
<dbReference type="GO" id="GO:0005834">
    <property type="term" value="C:heterotrimeric G-protein complex"/>
    <property type="evidence" value="ECO:0007669"/>
    <property type="project" value="TreeGrafter"/>
</dbReference>
<evidence type="ECO:0000313" key="7">
    <source>
        <dbReference type="Proteomes" id="UP000054359"/>
    </source>
</evidence>
<dbReference type="PANTHER" id="PTHR10218">
    <property type="entry name" value="GTP-BINDING PROTEIN ALPHA SUBUNIT"/>
    <property type="match status" value="1"/>
</dbReference>
<sequence length="185" mass="21679">MFDVGGQRGERRKWIQVFDGITAILFLVASSGFDLTIREDNQTNRLQESLSLFLDVWKSRFLKESGFILFLNKQDILREKIEKGARLCDYFPEYLNYSSTDPNISNEYEKARCFIRDLFLAETKKQPTIPRSCRSSDTYCDRRCSKPRDCFWHYTTATDTQNVKRVFDDVHTMIVMLNLESIAPA</sequence>
<feature type="non-terminal residue" evidence="6">
    <location>
        <position position="185"/>
    </location>
</feature>
<feature type="binding site" evidence="4">
    <location>
        <begin position="3"/>
        <end position="7"/>
    </location>
    <ligand>
        <name>GTP</name>
        <dbReference type="ChEBI" id="CHEBI:37565"/>
    </ligand>
</feature>
<keyword evidence="7" id="KW-1185">Reference proteome</keyword>
<protein>
    <submittedName>
        <fullName evidence="6">Guanine nucleotide-binding protein G(S) subunit alpha isoform</fullName>
    </submittedName>
</protein>
<dbReference type="GO" id="GO:0005525">
    <property type="term" value="F:GTP binding"/>
    <property type="evidence" value="ECO:0007669"/>
    <property type="project" value="UniProtKB-KW"/>
</dbReference>
<dbReference type="OMA" id="PNDMENV"/>
<proteinExistence type="predicted"/>
<evidence type="ECO:0000256" key="5">
    <source>
        <dbReference type="SAM" id="Phobius"/>
    </source>
</evidence>
<keyword evidence="1 4" id="KW-0547">Nucleotide-binding</keyword>
<reference evidence="6 7" key="1">
    <citation type="submission" date="2013-11" db="EMBL/GenBank/DDBJ databases">
        <title>Genome sequencing of Stegodyphus mimosarum.</title>
        <authorList>
            <person name="Bechsgaard J."/>
        </authorList>
    </citation>
    <scope>NUCLEOTIDE SEQUENCE [LARGE SCALE GENOMIC DNA]</scope>
</reference>
<gene>
    <name evidence="6" type="ORF">X975_24717</name>
</gene>
<feature type="binding site" evidence="4">
    <location>
        <begin position="72"/>
        <end position="75"/>
    </location>
    <ligand>
        <name>GTP</name>
        <dbReference type="ChEBI" id="CHEBI:37565"/>
    </ligand>
</feature>
<evidence type="ECO:0000256" key="3">
    <source>
        <dbReference type="ARBA" id="ARBA00023224"/>
    </source>
</evidence>
<dbReference type="GO" id="GO:0005737">
    <property type="term" value="C:cytoplasm"/>
    <property type="evidence" value="ECO:0007669"/>
    <property type="project" value="TreeGrafter"/>
</dbReference>
<dbReference type="OrthoDB" id="5817230at2759"/>
<dbReference type="GO" id="GO:0001664">
    <property type="term" value="F:G protein-coupled receptor binding"/>
    <property type="evidence" value="ECO:0007669"/>
    <property type="project" value="TreeGrafter"/>
</dbReference>
<feature type="transmembrane region" description="Helical" evidence="5">
    <location>
        <begin position="20"/>
        <end position="37"/>
    </location>
</feature>
<dbReference type="InterPro" id="IPR027417">
    <property type="entry name" value="P-loop_NTPase"/>
</dbReference>
<dbReference type="SMART" id="SM00275">
    <property type="entry name" value="G_alpha"/>
    <property type="match status" value="1"/>
</dbReference>
<evidence type="ECO:0000256" key="4">
    <source>
        <dbReference type="PIRSR" id="PIRSR601019-1"/>
    </source>
</evidence>
<feature type="binding site" evidence="4">
    <location>
        <position position="157"/>
    </location>
    <ligand>
        <name>GTP</name>
        <dbReference type="ChEBI" id="CHEBI:37565"/>
    </ligand>
</feature>
<keyword evidence="5" id="KW-1133">Transmembrane helix</keyword>
<dbReference type="Gene3D" id="3.40.50.300">
    <property type="entry name" value="P-loop containing nucleotide triphosphate hydrolases"/>
    <property type="match status" value="1"/>
</dbReference>
<dbReference type="FunFam" id="3.40.50.300:FF:000720">
    <property type="entry name" value="Guanine nucleotide-binding protein G(k) subunit alpha"/>
    <property type="match status" value="1"/>
</dbReference>
<dbReference type="GO" id="GO:0007191">
    <property type="term" value="P:adenylate cyclase-activating dopamine receptor signaling pathway"/>
    <property type="evidence" value="ECO:0007669"/>
    <property type="project" value="TreeGrafter"/>
</dbReference>
<dbReference type="Proteomes" id="UP000054359">
    <property type="component" value="Unassembled WGS sequence"/>
</dbReference>
<dbReference type="GO" id="GO:0031683">
    <property type="term" value="F:G-protein beta/gamma-subunit complex binding"/>
    <property type="evidence" value="ECO:0007669"/>
    <property type="project" value="InterPro"/>
</dbReference>
<dbReference type="GO" id="GO:0003924">
    <property type="term" value="F:GTPase activity"/>
    <property type="evidence" value="ECO:0007669"/>
    <property type="project" value="InterPro"/>
</dbReference>